<reference evidence="4 5" key="1">
    <citation type="submission" date="2019-03" db="EMBL/GenBank/DDBJ databases">
        <title>Genomic Encyclopedia of Type Strains, Phase IV (KMG-IV): sequencing the most valuable type-strain genomes for metagenomic binning, comparative biology and taxonomic classification.</title>
        <authorList>
            <person name="Goeker M."/>
        </authorList>
    </citation>
    <scope>NUCLEOTIDE SEQUENCE [LARGE SCALE GENOMIC DNA]</scope>
    <source>
        <strain evidence="4 5">DSM 102940</strain>
    </source>
</reference>
<dbReference type="RefSeq" id="WP_132247731.1">
    <property type="nucleotide sequence ID" value="NZ_SLWV01000034.1"/>
</dbReference>
<dbReference type="PANTHER" id="PTHR32305:SF15">
    <property type="entry name" value="PROTEIN RHSA-RELATED"/>
    <property type="match status" value="1"/>
</dbReference>
<dbReference type="InterPro" id="IPR008965">
    <property type="entry name" value="CBM2/CBM3_carb-bd_dom_sf"/>
</dbReference>
<dbReference type="Pfam" id="PF25023">
    <property type="entry name" value="TEN_YD-shell"/>
    <property type="match status" value="5"/>
</dbReference>
<evidence type="ECO:0000259" key="3">
    <source>
        <dbReference type="Pfam" id="PF25023"/>
    </source>
</evidence>
<dbReference type="NCBIfam" id="TIGR03696">
    <property type="entry name" value="Rhs_assc_core"/>
    <property type="match status" value="1"/>
</dbReference>
<feature type="domain" description="DUF6531" evidence="2">
    <location>
        <begin position="253"/>
        <end position="327"/>
    </location>
</feature>
<evidence type="ECO:0000313" key="4">
    <source>
        <dbReference type="EMBL" id="TCO69142.1"/>
    </source>
</evidence>
<dbReference type="InterPro" id="IPR056823">
    <property type="entry name" value="TEN-like_YD-shell"/>
</dbReference>
<dbReference type="InterPro" id="IPR045351">
    <property type="entry name" value="DUF6531"/>
</dbReference>
<dbReference type="Gene3D" id="2.180.10.10">
    <property type="entry name" value="RHS repeat-associated core"/>
    <property type="match status" value="4"/>
</dbReference>
<evidence type="ECO:0000259" key="2">
    <source>
        <dbReference type="Pfam" id="PF20148"/>
    </source>
</evidence>
<dbReference type="InterPro" id="IPR006530">
    <property type="entry name" value="YD"/>
</dbReference>
<gene>
    <name evidence="4" type="ORF">EV214_1342</name>
</gene>
<feature type="domain" description="Teneurin-like YD-shell" evidence="3">
    <location>
        <begin position="359"/>
        <end position="486"/>
    </location>
</feature>
<dbReference type="InterPro" id="IPR050708">
    <property type="entry name" value="T6SS_VgrG/RHS"/>
</dbReference>
<feature type="domain" description="Teneurin-like YD-shell" evidence="3">
    <location>
        <begin position="491"/>
        <end position="651"/>
    </location>
</feature>
<feature type="domain" description="Teneurin-like YD-shell" evidence="3">
    <location>
        <begin position="1411"/>
        <end position="1569"/>
    </location>
</feature>
<dbReference type="CDD" id="cd08547">
    <property type="entry name" value="Type_II_cohesin"/>
    <property type="match status" value="1"/>
</dbReference>
<dbReference type="InterPro" id="IPR022385">
    <property type="entry name" value="Rhs_assc_core"/>
</dbReference>
<evidence type="ECO:0000313" key="5">
    <source>
        <dbReference type="Proteomes" id="UP000294919"/>
    </source>
</evidence>
<feature type="domain" description="Teneurin-like YD-shell" evidence="3">
    <location>
        <begin position="1718"/>
        <end position="1976"/>
    </location>
</feature>
<dbReference type="EMBL" id="SLWV01000034">
    <property type="protein sequence ID" value="TCO69142.1"/>
    <property type="molecule type" value="Genomic_DNA"/>
</dbReference>
<dbReference type="Pfam" id="PF20148">
    <property type="entry name" value="DUF6531"/>
    <property type="match status" value="1"/>
</dbReference>
<name>A0A4R2KAE6_9FIRM</name>
<dbReference type="Pfam" id="PF05593">
    <property type="entry name" value="RHS_repeat"/>
    <property type="match status" value="1"/>
</dbReference>
<proteinExistence type="predicted"/>
<organism evidence="4 5">
    <name type="scientific">Marinisporobacter balticus</name>
    <dbReference type="NCBI Taxonomy" id="2018667"/>
    <lineage>
        <taxon>Bacteria</taxon>
        <taxon>Bacillati</taxon>
        <taxon>Bacillota</taxon>
        <taxon>Clostridia</taxon>
        <taxon>Peptostreptococcales</taxon>
        <taxon>Thermotaleaceae</taxon>
        <taxon>Marinisporobacter</taxon>
    </lineage>
</organism>
<dbReference type="PANTHER" id="PTHR32305">
    <property type="match status" value="1"/>
</dbReference>
<dbReference type="GO" id="GO:0030246">
    <property type="term" value="F:carbohydrate binding"/>
    <property type="evidence" value="ECO:0007669"/>
    <property type="project" value="InterPro"/>
</dbReference>
<feature type="domain" description="Teneurin-like YD-shell" evidence="3">
    <location>
        <begin position="663"/>
        <end position="1068"/>
    </location>
</feature>
<accession>A0A4R2KAE6</accession>
<dbReference type="InterPro" id="IPR031325">
    <property type="entry name" value="RHS_repeat"/>
</dbReference>
<dbReference type="Gene3D" id="2.60.40.680">
    <property type="match status" value="1"/>
</dbReference>
<dbReference type="PROSITE" id="PS00018">
    <property type="entry name" value="EF_HAND_1"/>
    <property type="match status" value="1"/>
</dbReference>
<dbReference type="SUPFAM" id="SSF49384">
    <property type="entry name" value="Carbohydrate-binding domain"/>
    <property type="match status" value="1"/>
</dbReference>
<dbReference type="Proteomes" id="UP000294919">
    <property type="component" value="Unassembled WGS sequence"/>
</dbReference>
<comment type="caution">
    <text evidence="4">The sequence shown here is derived from an EMBL/GenBank/DDBJ whole genome shotgun (WGS) entry which is preliminary data.</text>
</comment>
<keyword evidence="1" id="KW-0677">Repeat</keyword>
<sequence>MSNHIRGKKNKEIKVTEKRYDQEFKRKIKAVKDGFKGVLGAVGDIRKVLETPEDSKTFERLEIETRESIPPQTYHYNKDGYKGDLQRVDYNKDHDEPVYEYYKESVYEPKTFRESHENEATRYYDSDGKLNKVTYSWDNSNQHPSINIDEDGYKGKIPVKDVDEGQPKITYHPDGSRVEKVIYTAYYEGEIEYRTITQKRQIGTVAVYVGWYAGKAIKGPAIYFHEQDYVGNGSQDERANHGYRKKSSYDNTDPVDLITGNFYVEDTDFDIPDIGLDFKIIRYYNSISDVDSIVGKGWNIGFSSKLEINNSANEVTVLKDDGSIMKFEFSQEDNGYITHADVLDTLKKDQNGNFILNKKNKLVYVYNSTGKLVSIKDLNNNQITLIYDATGNIQSIRMPSGREMSFTFENGKIKSIQDPTGRSIEYTYDANHNLTQVKKASGAFIKYAYNSYGLTSVTDENNKKYIVNEYDEFGRVIKQIYENGDAFLYIYNEIISENSHTNISTGETYKYKYNEDLLLIRKTFPDSSMEEYTYDEYANRNSFKDRSGNITTYNFDDRGNLLSVISPSPFNYETRYEYDKEDNLIKITTPEGKVKEYEYDVHGNLVKVTEKLDNNQVVTTIYTYDSQGRRISVTDGNNNAIKYRYDATHNRPVEIIDAEGNIFSYEYDNLNRKVKEMNTYGQMSFVYNHMDKIEKAIDHNGNTTRFKYDKLGNLIKVIKPKEYDSNTDDGQGIQYVYDGMDRVVREIDIFGNAKVNVYDSKGNKIRVALPNFYDSIDNISTSIQYEYDYNNNIIKMTDPYGAQMRSKYDLVGNKLKEIAQNQYDPNTDDGKGYAYEYDLLNRLSIIKDPEGNIVQKNIYDRDARLVKQIDAKGYLYANNDAARYGIIFKYNQAGWLVEKRVPLKIETHQIYYNITLYVYDKVGNVIEEKTSQEYVLVDQYPEHYCITTYTYNKNNKIKTITNSVGKTIEYCYDCIGNVIKETTKINDTKYLVKGYAYNILGNIQKHWIEADAEDLNVDKCTPIDGKVLLETIYEYDSNQQLIKVTNPSGAITEYEYDSKGQLIAVKKDVIEDVLDIESNMLSIESYKKSFYEGEQYTFDLKITPSNMIKGLNVQLKYDPRLLELVSVNTKDTNLFHENINKGSLNICSTKNNLAIQGENILSTLTFKIKENMKGIGHIHILPSSRYVDTENHQCEFTEIYSKIVHVKCPDMDFNKKVNANDFALTALKYNTKSFDEKFDINGNNQVDIDDLHYIKDWIFNNKSLNAVDVEDFIPRYVNPKYSNTKNTVKRTITYEYDKVGNLVKETDCNGNSVEYEYDLNNRLVKIKDKEGNISRNFYDQSGNLIKEVSPEYYDINSDNGVGKTYKYNAMNQLIDIVDTKGNVVQRNVYDLSGNKIKQIDGEGYAASGDDQSRYGIEYIYDIGTRLKSIITPESKVIGKKSKQYEFNACNNIIKSIDGEGNIKTHTYDLGNRLVKVTNAEKIDEAYKYDYYGNIIETIDGKGNSIKYQFNSLNLLSIITDPMNFKIKYYYDKEGRLSKEINRNGEQIIYEYNADSNICLKKNLATKDASDFFYYKDGSICADINNNNINQYVYNKNYLLREYKRNSKSVLAYSYDKNNRVKTIATVDGQSVQYSYNSNGQLAEVVNDKNMIATYKYNINNTVKEILYHNGVQNIYDYDKDTNPISIIQKSSENKLINKIDYTYNNNQMITAELLNDDGNLYTYDKLNRIQRAVNLATGNTEHYIYDKANNITSKTSNEELYQYTYNSKNQLISSTHNQKEIKYSYDNNGNLLQKTCENDIIDYTYDGFGRLTKVSTPSKQVLHNTYDARGLRIATVENSTYNQFIYDKDQIIAELDLNNHISSFNIRANNKIVAKKAHSGDLFYYLHDARSNVINIVDESLAVKNTYKYDPFGTFKYAKETIDNRFAYAGEAFDKISELYDLRSRYYNPSTMRFMQEDTYRGDGLNLYSYVANNPINYIDPTGYSKCLNKEKNNSSKKMREDESNSIEWEELQEILRNGPTSEIEARKLAYEHIDVANKHYNATLFNDYEIIGKGIQLDSSLVAGGGALDVVWFNKKKFDKDALTDIYDWEKPFVYGSGGINLGEGTGEDLIKANKEVIRHAKKTSIRPGGGISIIIVGRKKSEKKTYNIKSYEGASHSMSCTLFHFKAQTSLSDDGFTKVDSIGVETSKFDIGYGASYSKLIPKEFTDPLFSTPREHKNLFWPTQSQGSFM</sequence>
<dbReference type="OrthoDB" id="9771173at2"/>
<protein>
    <submittedName>
        <fullName evidence="4">RHS repeat-associated protein</fullName>
    </submittedName>
</protein>
<keyword evidence="5" id="KW-1185">Reference proteome</keyword>
<dbReference type="InterPro" id="IPR018247">
    <property type="entry name" value="EF_Hand_1_Ca_BS"/>
</dbReference>
<dbReference type="NCBIfam" id="TIGR01643">
    <property type="entry name" value="YD_repeat_2x"/>
    <property type="match status" value="5"/>
</dbReference>
<evidence type="ECO:0000256" key="1">
    <source>
        <dbReference type="ARBA" id="ARBA00022737"/>
    </source>
</evidence>